<comment type="caution">
    <text evidence="1">The sequence shown here is derived from an EMBL/GenBank/DDBJ whole genome shotgun (WGS) entry which is preliminary data.</text>
</comment>
<dbReference type="EMBL" id="CM009296">
    <property type="protein sequence ID" value="KAI9391427.1"/>
    <property type="molecule type" value="Genomic_DNA"/>
</dbReference>
<keyword evidence="2" id="KW-1185">Reference proteome</keyword>
<organism evidence="1 2">
    <name type="scientific">Populus trichocarpa</name>
    <name type="common">Western balsam poplar</name>
    <name type="synonym">Populus balsamifera subsp. trichocarpa</name>
    <dbReference type="NCBI Taxonomy" id="3694"/>
    <lineage>
        <taxon>Eukaryota</taxon>
        <taxon>Viridiplantae</taxon>
        <taxon>Streptophyta</taxon>
        <taxon>Embryophyta</taxon>
        <taxon>Tracheophyta</taxon>
        <taxon>Spermatophyta</taxon>
        <taxon>Magnoliopsida</taxon>
        <taxon>eudicotyledons</taxon>
        <taxon>Gunneridae</taxon>
        <taxon>Pentapetalae</taxon>
        <taxon>rosids</taxon>
        <taxon>fabids</taxon>
        <taxon>Malpighiales</taxon>
        <taxon>Salicaceae</taxon>
        <taxon>Saliceae</taxon>
        <taxon>Populus</taxon>
    </lineage>
</organism>
<evidence type="ECO:0000313" key="2">
    <source>
        <dbReference type="Proteomes" id="UP000006729"/>
    </source>
</evidence>
<proteinExistence type="predicted"/>
<reference evidence="1 2" key="1">
    <citation type="journal article" date="2006" name="Science">
        <title>The genome of black cottonwood, Populus trichocarpa (Torr. &amp; Gray).</title>
        <authorList>
            <person name="Tuskan G.A."/>
            <person name="Difazio S."/>
            <person name="Jansson S."/>
            <person name="Bohlmann J."/>
            <person name="Grigoriev I."/>
            <person name="Hellsten U."/>
            <person name="Putnam N."/>
            <person name="Ralph S."/>
            <person name="Rombauts S."/>
            <person name="Salamov A."/>
            <person name="Schein J."/>
            <person name="Sterck L."/>
            <person name="Aerts A."/>
            <person name="Bhalerao R.R."/>
            <person name="Bhalerao R.P."/>
            <person name="Blaudez D."/>
            <person name="Boerjan W."/>
            <person name="Brun A."/>
            <person name="Brunner A."/>
            <person name="Busov V."/>
            <person name="Campbell M."/>
            <person name="Carlson J."/>
            <person name="Chalot M."/>
            <person name="Chapman J."/>
            <person name="Chen G.L."/>
            <person name="Cooper D."/>
            <person name="Coutinho P.M."/>
            <person name="Couturier J."/>
            <person name="Covert S."/>
            <person name="Cronk Q."/>
            <person name="Cunningham R."/>
            <person name="Davis J."/>
            <person name="Degroeve S."/>
            <person name="Dejardin A."/>
            <person name="Depamphilis C."/>
            <person name="Detter J."/>
            <person name="Dirks B."/>
            <person name="Dubchak I."/>
            <person name="Duplessis S."/>
            <person name="Ehlting J."/>
            <person name="Ellis B."/>
            <person name="Gendler K."/>
            <person name="Goodstein D."/>
            <person name="Gribskov M."/>
            <person name="Grimwood J."/>
            <person name="Groover A."/>
            <person name="Gunter L."/>
            <person name="Hamberger B."/>
            <person name="Heinze B."/>
            <person name="Helariutta Y."/>
            <person name="Henrissat B."/>
            <person name="Holligan D."/>
            <person name="Holt R."/>
            <person name="Huang W."/>
            <person name="Islam-Faridi N."/>
            <person name="Jones S."/>
            <person name="Jones-Rhoades M."/>
            <person name="Jorgensen R."/>
            <person name="Joshi C."/>
            <person name="Kangasjarvi J."/>
            <person name="Karlsson J."/>
            <person name="Kelleher C."/>
            <person name="Kirkpatrick R."/>
            <person name="Kirst M."/>
            <person name="Kohler A."/>
            <person name="Kalluri U."/>
            <person name="Larimer F."/>
            <person name="Leebens-Mack J."/>
            <person name="Leple J.C."/>
            <person name="Locascio P."/>
            <person name="Lou Y."/>
            <person name="Lucas S."/>
            <person name="Martin F."/>
            <person name="Montanini B."/>
            <person name="Napoli C."/>
            <person name="Nelson D.R."/>
            <person name="Nelson C."/>
            <person name="Nieminen K."/>
            <person name="Nilsson O."/>
            <person name="Pereda V."/>
            <person name="Peter G."/>
            <person name="Philippe R."/>
            <person name="Pilate G."/>
            <person name="Poliakov A."/>
            <person name="Razumovskaya J."/>
            <person name="Richardson P."/>
            <person name="Rinaldi C."/>
            <person name="Ritland K."/>
            <person name="Rouze P."/>
            <person name="Ryaboy D."/>
            <person name="Schmutz J."/>
            <person name="Schrader J."/>
            <person name="Segerman B."/>
            <person name="Shin H."/>
            <person name="Siddiqui A."/>
            <person name="Sterky F."/>
            <person name="Terry A."/>
            <person name="Tsai C.J."/>
            <person name="Uberbacher E."/>
            <person name="Unneberg P."/>
            <person name="Vahala J."/>
            <person name="Wall K."/>
            <person name="Wessler S."/>
            <person name="Yang G."/>
            <person name="Yin T."/>
            <person name="Douglas C."/>
            <person name="Marra M."/>
            <person name="Sandberg G."/>
            <person name="Van de Peer Y."/>
            <person name="Rokhsar D."/>
        </authorList>
    </citation>
    <scope>NUCLEOTIDE SEQUENCE [LARGE SCALE GENOMIC DNA]</scope>
    <source>
        <strain evidence="2">cv. Nisqually</strain>
    </source>
</reference>
<sequence>MELPYSLHLLLLLLKGIQLTEIDAGQLGINVPIPVPPPFFSFTGRV</sequence>
<gene>
    <name evidence="1" type="ORF">POPTR_007G085550v4</name>
</gene>
<dbReference type="Proteomes" id="UP000006729">
    <property type="component" value="Chromosome 7"/>
</dbReference>
<name>A0ACC0SQC0_POPTR</name>
<protein>
    <submittedName>
        <fullName evidence="1">Uncharacterized protein</fullName>
    </submittedName>
</protein>
<evidence type="ECO:0000313" key="1">
    <source>
        <dbReference type="EMBL" id="KAI9391427.1"/>
    </source>
</evidence>
<accession>A0ACC0SQC0</accession>